<organism evidence="2">
    <name type="scientific">Anguilla anguilla</name>
    <name type="common">European freshwater eel</name>
    <name type="synonym">Muraena anguilla</name>
    <dbReference type="NCBI Taxonomy" id="7936"/>
    <lineage>
        <taxon>Eukaryota</taxon>
        <taxon>Metazoa</taxon>
        <taxon>Chordata</taxon>
        <taxon>Craniata</taxon>
        <taxon>Vertebrata</taxon>
        <taxon>Euteleostomi</taxon>
        <taxon>Actinopterygii</taxon>
        <taxon>Neopterygii</taxon>
        <taxon>Teleostei</taxon>
        <taxon>Anguilliformes</taxon>
        <taxon>Anguillidae</taxon>
        <taxon>Anguilla</taxon>
    </lineage>
</organism>
<evidence type="ECO:0000256" key="1">
    <source>
        <dbReference type="SAM" id="MobiDB-lite"/>
    </source>
</evidence>
<sequence length="40" mass="4205">MQSARRPSQPSTRPLGSHLPGRGGRQGRRGQGSEGCQGCL</sequence>
<feature type="compositionally biased region" description="Gly residues" evidence="1">
    <location>
        <begin position="21"/>
        <end position="40"/>
    </location>
</feature>
<proteinExistence type="predicted"/>
<dbReference type="EMBL" id="GBXM01053555">
    <property type="protein sequence ID" value="JAH55022.1"/>
    <property type="molecule type" value="Transcribed_RNA"/>
</dbReference>
<reference evidence="2" key="2">
    <citation type="journal article" date="2015" name="Fish Shellfish Immunol.">
        <title>Early steps in the European eel (Anguilla anguilla)-Vibrio vulnificus interaction in the gills: Role of the RtxA13 toxin.</title>
        <authorList>
            <person name="Callol A."/>
            <person name="Pajuelo D."/>
            <person name="Ebbesson L."/>
            <person name="Teles M."/>
            <person name="MacKenzie S."/>
            <person name="Amaro C."/>
        </authorList>
    </citation>
    <scope>NUCLEOTIDE SEQUENCE</scope>
</reference>
<feature type="compositionally biased region" description="Polar residues" evidence="1">
    <location>
        <begin position="1"/>
        <end position="14"/>
    </location>
</feature>
<protein>
    <submittedName>
        <fullName evidence="2">Uncharacterized protein</fullName>
    </submittedName>
</protein>
<reference evidence="2" key="1">
    <citation type="submission" date="2014-11" db="EMBL/GenBank/DDBJ databases">
        <authorList>
            <person name="Amaro Gonzalez C."/>
        </authorList>
    </citation>
    <scope>NUCLEOTIDE SEQUENCE</scope>
</reference>
<evidence type="ECO:0000313" key="2">
    <source>
        <dbReference type="EMBL" id="JAH55022.1"/>
    </source>
</evidence>
<name>A0A0E9TNH8_ANGAN</name>
<dbReference type="AlphaFoldDB" id="A0A0E9TNH8"/>
<feature type="region of interest" description="Disordered" evidence="1">
    <location>
        <begin position="1"/>
        <end position="40"/>
    </location>
</feature>
<accession>A0A0E9TNH8</accession>